<dbReference type="InterPro" id="IPR047200">
    <property type="entry name" value="MFS_YcaD-like"/>
</dbReference>
<feature type="transmembrane region" description="Helical" evidence="5">
    <location>
        <begin position="39"/>
        <end position="60"/>
    </location>
</feature>
<evidence type="ECO:0000256" key="4">
    <source>
        <dbReference type="SAM" id="MobiDB-lite"/>
    </source>
</evidence>
<dbReference type="PANTHER" id="PTHR23521:SF3">
    <property type="entry name" value="MFS TRANSPORTER"/>
    <property type="match status" value="1"/>
</dbReference>
<keyword evidence="2 5" id="KW-1133">Transmembrane helix</keyword>
<dbReference type="CDD" id="cd17477">
    <property type="entry name" value="MFS_YcaD_like"/>
    <property type="match status" value="1"/>
</dbReference>
<keyword evidence="3 5" id="KW-0472">Membrane</keyword>
<evidence type="ECO:0000256" key="2">
    <source>
        <dbReference type="ARBA" id="ARBA00022989"/>
    </source>
</evidence>
<dbReference type="Gene3D" id="1.20.1250.20">
    <property type="entry name" value="MFS general substrate transporter like domains"/>
    <property type="match status" value="2"/>
</dbReference>
<sequence length="440" mass="46528">MSQVVKISALLFSSALLMIAGGMHGLILPVRGSEEGFSLISLGLIGTGWSIGFISGSILVPHLVRQVGHIRAYAVMAAVACMTILFNLILVNDWAWIFLRVFSGFCFAGAAMIVESWLNEVSDNESRGTTFSIYVSVTLFASTAGQLIIAATGVAGYIPFVLAAIAYIGAVLPTAVTRTPQPVPLQAVSLDIGLLYRTSPIAVVAAFSVGMANGAFGTLAPVYGTERGFSTATIAYLMSLAFIAGAIAQIPLGRLSDRIDRRKVLMGVGMIGAAAGLLTMVLNPGDNALLYLFFALYGMAAYSLYAIAVAHANDFADEGSFGKVASGMLLVLGSGQMVGPIIASMTMQWFGPAAMFITPIIFHGALAAAAFLRMRVREAAPAEERAPFQPMPGERTMTSETLNFDPRSDETEVEFPEDVVSDAGPETDVQTQEDDRNVPL</sequence>
<evidence type="ECO:0000313" key="8">
    <source>
        <dbReference type="Proteomes" id="UP000199495"/>
    </source>
</evidence>
<dbReference type="Proteomes" id="UP000199495">
    <property type="component" value="Unassembled WGS sequence"/>
</dbReference>
<feature type="transmembrane region" description="Helical" evidence="5">
    <location>
        <begin position="157"/>
        <end position="176"/>
    </location>
</feature>
<dbReference type="Pfam" id="PF07690">
    <property type="entry name" value="MFS_1"/>
    <property type="match status" value="1"/>
</dbReference>
<dbReference type="GO" id="GO:0005886">
    <property type="term" value="C:plasma membrane"/>
    <property type="evidence" value="ECO:0007669"/>
    <property type="project" value="TreeGrafter"/>
</dbReference>
<accession>A0A1G7TXH4</accession>
<feature type="transmembrane region" description="Helical" evidence="5">
    <location>
        <begin position="288"/>
        <end position="312"/>
    </location>
</feature>
<feature type="transmembrane region" description="Helical" evidence="5">
    <location>
        <begin position="229"/>
        <end position="252"/>
    </location>
</feature>
<dbReference type="PANTHER" id="PTHR23521">
    <property type="entry name" value="TRANSPORTER MFS SUPERFAMILY"/>
    <property type="match status" value="1"/>
</dbReference>
<evidence type="ECO:0000313" key="7">
    <source>
        <dbReference type="EMBL" id="SDG39771.1"/>
    </source>
</evidence>
<feature type="transmembrane region" description="Helical" evidence="5">
    <location>
        <begin position="264"/>
        <end position="282"/>
    </location>
</feature>
<dbReference type="PROSITE" id="PS50850">
    <property type="entry name" value="MFS"/>
    <property type="match status" value="1"/>
</dbReference>
<evidence type="ECO:0000256" key="3">
    <source>
        <dbReference type="ARBA" id="ARBA00023136"/>
    </source>
</evidence>
<protein>
    <submittedName>
        <fullName evidence="7">Major Facilitator Superfamily protein</fullName>
    </submittedName>
</protein>
<feature type="region of interest" description="Disordered" evidence="4">
    <location>
        <begin position="382"/>
        <end position="440"/>
    </location>
</feature>
<reference evidence="7 8" key="1">
    <citation type="submission" date="2016-10" db="EMBL/GenBank/DDBJ databases">
        <authorList>
            <person name="de Groot N.N."/>
        </authorList>
    </citation>
    <scope>NUCLEOTIDE SEQUENCE [LARGE SCALE GENOMIC DNA]</scope>
    <source>
        <strain evidence="7 8">CGMCC 1.10267</strain>
    </source>
</reference>
<feature type="transmembrane region" description="Helical" evidence="5">
    <location>
        <begin position="97"/>
        <end position="119"/>
    </location>
</feature>
<keyword evidence="1 5" id="KW-0812">Transmembrane</keyword>
<feature type="transmembrane region" description="Helical" evidence="5">
    <location>
        <begin position="72"/>
        <end position="91"/>
    </location>
</feature>
<keyword evidence="8" id="KW-1185">Reference proteome</keyword>
<dbReference type="SUPFAM" id="SSF103473">
    <property type="entry name" value="MFS general substrate transporter"/>
    <property type="match status" value="1"/>
</dbReference>
<proteinExistence type="predicted"/>
<dbReference type="AlphaFoldDB" id="A0A1G7TXH4"/>
<dbReference type="InterPro" id="IPR020846">
    <property type="entry name" value="MFS_dom"/>
</dbReference>
<dbReference type="RefSeq" id="WP_090593320.1">
    <property type="nucleotide sequence ID" value="NZ_FNCS01000002.1"/>
</dbReference>
<dbReference type="GO" id="GO:0022857">
    <property type="term" value="F:transmembrane transporter activity"/>
    <property type="evidence" value="ECO:0007669"/>
    <property type="project" value="InterPro"/>
</dbReference>
<feature type="transmembrane region" description="Helical" evidence="5">
    <location>
        <begin position="201"/>
        <end position="223"/>
    </location>
</feature>
<feature type="transmembrane region" description="Helical" evidence="5">
    <location>
        <begin position="7"/>
        <end position="27"/>
    </location>
</feature>
<feature type="domain" description="Major facilitator superfamily (MFS) profile" evidence="6">
    <location>
        <begin position="198"/>
        <end position="440"/>
    </location>
</feature>
<evidence type="ECO:0000256" key="5">
    <source>
        <dbReference type="SAM" id="Phobius"/>
    </source>
</evidence>
<feature type="transmembrane region" description="Helical" evidence="5">
    <location>
        <begin position="131"/>
        <end position="151"/>
    </location>
</feature>
<dbReference type="OrthoDB" id="9810614at2"/>
<feature type="transmembrane region" description="Helical" evidence="5">
    <location>
        <begin position="324"/>
        <end position="343"/>
    </location>
</feature>
<dbReference type="STRING" id="440168.SAMN04487974_102397"/>
<dbReference type="InterPro" id="IPR036259">
    <property type="entry name" value="MFS_trans_sf"/>
</dbReference>
<evidence type="ECO:0000259" key="6">
    <source>
        <dbReference type="PROSITE" id="PS50850"/>
    </source>
</evidence>
<evidence type="ECO:0000256" key="1">
    <source>
        <dbReference type="ARBA" id="ARBA00022692"/>
    </source>
</evidence>
<dbReference type="EMBL" id="FNCS01000002">
    <property type="protein sequence ID" value="SDG39771.1"/>
    <property type="molecule type" value="Genomic_DNA"/>
</dbReference>
<organism evidence="7 8">
    <name type="scientific">Pelagibacterium luteolum</name>
    <dbReference type="NCBI Taxonomy" id="440168"/>
    <lineage>
        <taxon>Bacteria</taxon>
        <taxon>Pseudomonadati</taxon>
        <taxon>Pseudomonadota</taxon>
        <taxon>Alphaproteobacteria</taxon>
        <taxon>Hyphomicrobiales</taxon>
        <taxon>Devosiaceae</taxon>
        <taxon>Pelagibacterium</taxon>
    </lineage>
</organism>
<feature type="compositionally biased region" description="Acidic residues" evidence="4">
    <location>
        <begin position="411"/>
        <end position="420"/>
    </location>
</feature>
<feature type="transmembrane region" description="Helical" evidence="5">
    <location>
        <begin position="349"/>
        <end position="372"/>
    </location>
</feature>
<gene>
    <name evidence="7" type="ORF">SAMN04487974_102397</name>
</gene>
<dbReference type="InterPro" id="IPR011701">
    <property type="entry name" value="MFS"/>
</dbReference>
<name>A0A1G7TXH4_9HYPH</name>